<evidence type="ECO:0000256" key="6">
    <source>
        <dbReference type="SAM" id="SignalP"/>
    </source>
</evidence>
<evidence type="ECO:0000259" key="7">
    <source>
        <dbReference type="PROSITE" id="PS50835"/>
    </source>
</evidence>
<dbReference type="Pfam" id="PF00047">
    <property type="entry name" value="ig"/>
    <property type="match status" value="1"/>
</dbReference>
<evidence type="ECO:0000256" key="1">
    <source>
        <dbReference type="ARBA" id="ARBA00022614"/>
    </source>
</evidence>
<dbReference type="Proteomes" id="UP000708208">
    <property type="component" value="Unassembled WGS sequence"/>
</dbReference>
<dbReference type="PANTHER" id="PTHR24366:SF151">
    <property type="entry name" value="KEKKON 2"/>
    <property type="match status" value="1"/>
</dbReference>
<keyword evidence="5" id="KW-0812">Transmembrane</keyword>
<keyword evidence="9" id="KW-1185">Reference proteome</keyword>
<feature type="compositionally biased region" description="Low complexity" evidence="4">
    <location>
        <begin position="332"/>
        <end position="344"/>
    </location>
</feature>
<dbReference type="InterPro" id="IPR000483">
    <property type="entry name" value="Cys-rich_flank_reg_C"/>
</dbReference>
<protein>
    <recommendedName>
        <fullName evidence="7">Ig-like domain-containing protein</fullName>
    </recommendedName>
</protein>
<evidence type="ECO:0000256" key="4">
    <source>
        <dbReference type="SAM" id="MobiDB-lite"/>
    </source>
</evidence>
<keyword evidence="1" id="KW-0433">Leucine-rich repeat</keyword>
<evidence type="ECO:0000313" key="9">
    <source>
        <dbReference type="Proteomes" id="UP000708208"/>
    </source>
</evidence>
<feature type="chain" id="PRO_5035254719" description="Ig-like domain-containing protein" evidence="6">
    <location>
        <begin position="30"/>
        <end position="839"/>
    </location>
</feature>
<dbReference type="PANTHER" id="PTHR24366">
    <property type="entry name" value="IG(IMMUNOGLOBULIN) AND LRR(LEUCINE RICH REPEAT) DOMAINS"/>
    <property type="match status" value="1"/>
</dbReference>
<evidence type="ECO:0000256" key="5">
    <source>
        <dbReference type="SAM" id="Phobius"/>
    </source>
</evidence>
<feature type="domain" description="Ig-like" evidence="7">
    <location>
        <begin position="267"/>
        <end position="404"/>
    </location>
</feature>
<dbReference type="PROSITE" id="PS51450">
    <property type="entry name" value="LRR"/>
    <property type="match status" value="1"/>
</dbReference>
<feature type="signal peptide" evidence="6">
    <location>
        <begin position="1"/>
        <end position="29"/>
    </location>
</feature>
<dbReference type="AlphaFoldDB" id="A0A8J2L6C0"/>
<dbReference type="PROSITE" id="PS51257">
    <property type="entry name" value="PROKAR_LIPOPROTEIN"/>
    <property type="match status" value="1"/>
</dbReference>
<dbReference type="InterPro" id="IPR003591">
    <property type="entry name" value="Leu-rich_rpt_typical-subtyp"/>
</dbReference>
<dbReference type="SMART" id="SM00369">
    <property type="entry name" value="LRR_TYP"/>
    <property type="match status" value="5"/>
</dbReference>
<keyword evidence="2 6" id="KW-0732">Signal</keyword>
<keyword evidence="5" id="KW-0472">Membrane</keyword>
<evidence type="ECO:0000256" key="2">
    <source>
        <dbReference type="ARBA" id="ARBA00022729"/>
    </source>
</evidence>
<keyword evidence="5" id="KW-1133">Transmembrane helix</keyword>
<feature type="region of interest" description="Disordered" evidence="4">
    <location>
        <begin position="787"/>
        <end position="839"/>
    </location>
</feature>
<dbReference type="OrthoDB" id="643377at2759"/>
<dbReference type="FunFam" id="3.80.10.10:FF:000082">
    <property type="entry name" value="Leucine-rich repeat-containing 24"/>
    <property type="match status" value="1"/>
</dbReference>
<feature type="region of interest" description="Disordered" evidence="4">
    <location>
        <begin position="467"/>
        <end position="504"/>
    </location>
</feature>
<dbReference type="SMART" id="SM00082">
    <property type="entry name" value="LRRCT"/>
    <property type="match status" value="1"/>
</dbReference>
<feature type="compositionally biased region" description="Acidic residues" evidence="4">
    <location>
        <begin position="824"/>
        <end position="839"/>
    </location>
</feature>
<dbReference type="InterPro" id="IPR013151">
    <property type="entry name" value="Immunoglobulin_dom"/>
</dbReference>
<comment type="caution">
    <text evidence="8">The sequence shown here is derived from an EMBL/GenBank/DDBJ whole genome shotgun (WGS) entry which is preliminary data.</text>
</comment>
<accession>A0A8J2L6C0</accession>
<dbReference type="InterPro" id="IPR003599">
    <property type="entry name" value="Ig_sub"/>
</dbReference>
<gene>
    <name evidence="8" type="ORF">AFUS01_LOCUS26974</name>
</gene>
<feature type="transmembrane region" description="Helical" evidence="5">
    <location>
        <begin position="431"/>
        <end position="456"/>
    </location>
</feature>
<feature type="region of interest" description="Disordered" evidence="4">
    <location>
        <begin position="332"/>
        <end position="361"/>
    </location>
</feature>
<name>A0A8J2L6C0_9HEXA</name>
<dbReference type="SMART" id="SM00408">
    <property type="entry name" value="IGc2"/>
    <property type="match status" value="1"/>
</dbReference>
<dbReference type="EMBL" id="CAJVCH010367803">
    <property type="protein sequence ID" value="CAG7816349.1"/>
    <property type="molecule type" value="Genomic_DNA"/>
</dbReference>
<dbReference type="SMART" id="SM00409">
    <property type="entry name" value="IG"/>
    <property type="match status" value="1"/>
</dbReference>
<dbReference type="PROSITE" id="PS50835">
    <property type="entry name" value="IG_LIKE"/>
    <property type="match status" value="1"/>
</dbReference>
<proteinExistence type="predicted"/>
<dbReference type="InterPro" id="IPR003598">
    <property type="entry name" value="Ig_sub2"/>
</dbReference>
<organism evidence="8 9">
    <name type="scientific">Allacma fusca</name>
    <dbReference type="NCBI Taxonomy" id="39272"/>
    <lineage>
        <taxon>Eukaryota</taxon>
        <taxon>Metazoa</taxon>
        <taxon>Ecdysozoa</taxon>
        <taxon>Arthropoda</taxon>
        <taxon>Hexapoda</taxon>
        <taxon>Collembola</taxon>
        <taxon>Symphypleona</taxon>
        <taxon>Sminthuridae</taxon>
        <taxon>Allacma</taxon>
    </lineage>
</organism>
<dbReference type="Pfam" id="PF13855">
    <property type="entry name" value="LRR_8"/>
    <property type="match status" value="1"/>
</dbReference>
<reference evidence="8" key="1">
    <citation type="submission" date="2021-06" db="EMBL/GenBank/DDBJ databases">
        <authorList>
            <person name="Hodson N. C."/>
            <person name="Mongue J. A."/>
            <person name="Jaron S. K."/>
        </authorList>
    </citation>
    <scope>NUCLEOTIDE SEQUENCE</scope>
</reference>
<evidence type="ECO:0000256" key="3">
    <source>
        <dbReference type="ARBA" id="ARBA00022737"/>
    </source>
</evidence>
<evidence type="ECO:0000313" key="8">
    <source>
        <dbReference type="EMBL" id="CAG7816349.1"/>
    </source>
</evidence>
<sequence length="839" mass="90489">MYREVIEKLVSSIQFLLVLNSLALSSTSACPTDCFCVWKGGKQKIECLNRGLRTFPGPIDPGTQVLDLTGNSFETLPPDHFMRLGLINLQKIYLSKCRLSHISPRTFRGLSNLVDLDLSYNVMREVPSGAFPDCQGLMRLILSGNPIPRIQPNAFISLESLTTLEISIAGIELIEKGAFDGLVSLEWLKLNGNKLKRISGLGSLPLGLKGIWLEDNPWECDCHLLQLRLWLAERNVPNSVEPRCVTPARLTNSSLKELSIENFACLPQLSPTTMYQKIGEGKNVTLFCKAISVPESTLEWWFNGQPLVNSSLTNLFVETSSNSVSSSVTSATSSYSGSGLSPSTNPDHYSRDSQMSNNNNNNNYQNLGIEKKSELTIFNVTGEENGTFLCVAKNPAGVATANFTVFFVRSDADSFIDGGAVTSFVASYSSALVVVVSTVGVIGVVILLVVISLVLCKCSGRCGMVRGRAGTSPGGQERCKQNPSSRSMKKDSSKDSSATTGCAGKMNRHLSEASTLTTATKSNGSVFLLSTSSELGIGDSNPDLIEGVASVSAGKRVDGDGHETTCFANNPNNFHNNSVFPPPEPSANPGGHFPPTAVYPMDYGLPKSLNVNTLVRRSPSTYNTTISIPPNYDLAKYPKEYINPTPMISCGQQIYSQHPPPGLMYGPTPTGEYFPAYMVAPDGTLIYNGSTDEYFMSSMGVAYGTGSMLVSDSSVVMTSSGAANCTCAPILEQSEEEKAAMEAETESIMSSSGTADTMTITTASVATGTTNTDDKTGMINSNNSTMEKISKQHQHQHQQQQQRRGESGMVARLQRQLKTQINESPDEGYEDESAEGTEI</sequence>
<keyword evidence="3" id="KW-0677">Repeat</keyword>
<dbReference type="InterPro" id="IPR007110">
    <property type="entry name" value="Ig-like_dom"/>
</dbReference>
<dbReference type="InterPro" id="IPR001611">
    <property type="entry name" value="Leu-rich_rpt"/>
</dbReference>